<dbReference type="Proteomes" id="UP001732700">
    <property type="component" value="Chromosome 4C"/>
</dbReference>
<reference evidence="1" key="1">
    <citation type="submission" date="2021-05" db="EMBL/GenBank/DDBJ databases">
        <authorList>
            <person name="Scholz U."/>
            <person name="Mascher M."/>
            <person name="Fiebig A."/>
        </authorList>
    </citation>
    <scope>NUCLEOTIDE SEQUENCE [LARGE SCALE GENOMIC DNA]</scope>
</reference>
<proteinExistence type="predicted"/>
<sequence length="149" mass="16046">MRRQGGNEASPSIIHTSSIALLQERFRNLQRVKEMREGRELQRVHHHPGDAAADRDRAESPLATPAPLSHGLQAAASGDERPRWFLHPDLVRPSRPLHGPAGYGGNGGILVQASQPVAAAAASSSWGDAPRMQNSGFRGDVDVDTSLHL</sequence>
<organism evidence="1 2">
    <name type="scientific">Avena sativa</name>
    <name type="common">Oat</name>
    <dbReference type="NCBI Taxonomy" id="4498"/>
    <lineage>
        <taxon>Eukaryota</taxon>
        <taxon>Viridiplantae</taxon>
        <taxon>Streptophyta</taxon>
        <taxon>Embryophyta</taxon>
        <taxon>Tracheophyta</taxon>
        <taxon>Spermatophyta</taxon>
        <taxon>Magnoliopsida</taxon>
        <taxon>Liliopsida</taxon>
        <taxon>Poales</taxon>
        <taxon>Poaceae</taxon>
        <taxon>BOP clade</taxon>
        <taxon>Pooideae</taxon>
        <taxon>Poodae</taxon>
        <taxon>Poeae</taxon>
        <taxon>Poeae Chloroplast Group 1 (Aveneae type)</taxon>
        <taxon>Aveninae</taxon>
        <taxon>Avena</taxon>
    </lineage>
</organism>
<evidence type="ECO:0000313" key="2">
    <source>
        <dbReference type="Proteomes" id="UP001732700"/>
    </source>
</evidence>
<evidence type="ECO:0000313" key="1">
    <source>
        <dbReference type="EnsemblPlants" id="AVESA.00010b.r2.4CG1280300.1.CDS.1"/>
    </source>
</evidence>
<name>A0ACD5WSY5_AVESA</name>
<protein>
    <submittedName>
        <fullName evidence="1">Uncharacterized protein</fullName>
    </submittedName>
</protein>
<keyword evidence="2" id="KW-1185">Reference proteome</keyword>
<accession>A0ACD5WSY5</accession>
<reference evidence="1" key="2">
    <citation type="submission" date="2025-09" db="UniProtKB">
        <authorList>
            <consortium name="EnsemblPlants"/>
        </authorList>
    </citation>
    <scope>IDENTIFICATION</scope>
</reference>
<dbReference type="EnsemblPlants" id="AVESA.00010b.r2.4CG1280300.1">
    <property type="protein sequence ID" value="AVESA.00010b.r2.4CG1280300.1.CDS.1"/>
    <property type="gene ID" value="AVESA.00010b.r2.4CG1280300"/>
</dbReference>